<accession>A0ABS7ANB3</accession>
<feature type="domain" description="SipL SPOCS" evidence="1">
    <location>
        <begin position="42"/>
        <end position="134"/>
    </location>
</feature>
<name>A0ABS7ANB3_9CLOT</name>
<dbReference type="Proteomes" id="UP001519921">
    <property type="component" value="Unassembled WGS sequence"/>
</dbReference>
<proteinExistence type="predicted"/>
<dbReference type="InterPro" id="IPR024300">
    <property type="entry name" value="SipL_SPOCS_dom"/>
</dbReference>
<keyword evidence="3" id="KW-1185">Reference proteome</keyword>
<evidence type="ECO:0000259" key="1">
    <source>
        <dbReference type="Pfam" id="PF12673"/>
    </source>
</evidence>
<dbReference type="EMBL" id="JAHXPT010000005">
    <property type="protein sequence ID" value="MBW6410129.1"/>
    <property type="molecule type" value="Genomic_DNA"/>
</dbReference>
<sequence>MKNVKRGLIEYIGIEKCPIKNKKNFNQINIEQIVCIPNQKPDMEQINTVSVKGLVTDYEIVNTPIGSSIEGQIMTGYKLLVCGDIKIKVKYIACEPTQTVHTAHFCFPFCNYLVLPSDFNPNIKINPSILIEDIFSDQLDNKCIYNNITILLIADI</sequence>
<dbReference type="Pfam" id="PF12673">
    <property type="entry name" value="SipL"/>
    <property type="match status" value="1"/>
</dbReference>
<gene>
    <name evidence="2" type="ORF">KYD98_08490</name>
</gene>
<comment type="caution">
    <text evidence="2">The sequence shown here is derived from an EMBL/GenBank/DDBJ whole genome shotgun (WGS) entry which is preliminary data.</text>
</comment>
<reference evidence="2 3" key="1">
    <citation type="submission" date="2021-07" db="EMBL/GenBank/DDBJ databases">
        <title>Clostridium weizhouense sp. nov., an anaerobic bacterium isolated from activated sludge of Petroleum wastewater.</title>
        <authorList>
            <person name="Li Q."/>
        </authorList>
    </citation>
    <scope>NUCLEOTIDE SEQUENCE [LARGE SCALE GENOMIC DNA]</scope>
    <source>
        <strain evidence="2 3">YB-6</strain>
    </source>
</reference>
<evidence type="ECO:0000313" key="2">
    <source>
        <dbReference type="EMBL" id="MBW6410129.1"/>
    </source>
</evidence>
<organism evidence="2 3">
    <name type="scientific">Clostridium weizhouense</name>
    <dbReference type="NCBI Taxonomy" id="2859781"/>
    <lineage>
        <taxon>Bacteria</taxon>
        <taxon>Bacillati</taxon>
        <taxon>Bacillota</taxon>
        <taxon>Clostridia</taxon>
        <taxon>Eubacteriales</taxon>
        <taxon>Clostridiaceae</taxon>
        <taxon>Clostridium</taxon>
    </lineage>
</organism>
<protein>
    <submittedName>
        <fullName evidence="2">DUF3794 domain-containing protein</fullName>
    </submittedName>
</protein>
<evidence type="ECO:0000313" key="3">
    <source>
        <dbReference type="Proteomes" id="UP001519921"/>
    </source>
</evidence>
<dbReference type="RefSeq" id="WP_219779202.1">
    <property type="nucleotide sequence ID" value="NZ_JAHXPT010000005.1"/>
</dbReference>